<feature type="chain" id="PRO_5046216239" description="Secreted protein" evidence="1">
    <location>
        <begin position="21"/>
        <end position="78"/>
    </location>
</feature>
<organism evidence="2 3">
    <name type="scientific">Actinomadura fulvescens</name>
    <dbReference type="NCBI Taxonomy" id="46160"/>
    <lineage>
        <taxon>Bacteria</taxon>
        <taxon>Bacillati</taxon>
        <taxon>Actinomycetota</taxon>
        <taxon>Actinomycetes</taxon>
        <taxon>Streptosporangiales</taxon>
        <taxon>Thermomonosporaceae</taxon>
        <taxon>Actinomadura</taxon>
    </lineage>
</organism>
<name>A0ABN3QM84_9ACTN</name>
<dbReference type="RefSeq" id="WP_344547614.1">
    <property type="nucleotide sequence ID" value="NZ_BAAATD010000014.1"/>
</dbReference>
<gene>
    <name evidence="2" type="ORF">GCM10010411_78940</name>
</gene>
<evidence type="ECO:0000313" key="2">
    <source>
        <dbReference type="EMBL" id="GAA2629531.1"/>
    </source>
</evidence>
<dbReference type="EMBL" id="BAAATD010000014">
    <property type="protein sequence ID" value="GAA2629531.1"/>
    <property type="molecule type" value="Genomic_DNA"/>
</dbReference>
<evidence type="ECO:0000256" key="1">
    <source>
        <dbReference type="SAM" id="SignalP"/>
    </source>
</evidence>
<evidence type="ECO:0000313" key="3">
    <source>
        <dbReference type="Proteomes" id="UP001501509"/>
    </source>
</evidence>
<keyword evidence="1" id="KW-0732">Signal</keyword>
<dbReference type="Proteomes" id="UP001501509">
    <property type="component" value="Unassembled WGS sequence"/>
</dbReference>
<sequence>MLKKLVISGLAGSAAFTTFAAAPAHAGSDGPGGPEIVQIIGIQTCRGIDIAGVGAAIHNILGISYESGDCINGSVMKD</sequence>
<comment type="caution">
    <text evidence="2">The sequence shown here is derived from an EMBL/GenBank/DDBJ whole genome shotgun (WGS) entry which is preliminary data.</text>
</comment>
<accession>A0ABN3QM84</accession>
<keyword evidence="3" id="KW-1185">Reference proteome</keyword>
<protein>
    <recommendedName>
        <fullName evidence="4">Secreted protein</fullName>
    </recommendedName>
</protein>
<proteinExistence type="predicted"/>
<feature type="signal peptide" evidence="1">
    <location>
        <begin position="1"/>
        <end position="20"/>
    </location>
</feature>
<reference evidence="2 3" key="1">
    <citation type="journal article" date="2019" name="Int. J. Syst. Evol. Microbiol.">
        <title>The Global Catalogue of Microorganisms (GCM) 10K type strain sequencing project: providing services to taxonomists for standard genome sequencing and annotation.</title>
        <authorList>
            <consortium name="The Broad Institute Genomics Platform"/>
            <consortium name="The Broad Institute Genome Sequencing Center for Infectious Disease"/>
            <person name="Wu L."/>
            <person name="Ma J."/>
        </authorList>
    </citation>
    <scope>NUCLEOTIDE SEQUENCE [LARGE SCALE GENOMIC DNA]</scope>
    <source>
        <strain evidence="2 3">JCM 6833</strain>
    </source>
</reference>
<evidence type="ECO:0008006" key="4">
    <source>
        <dbReference type="Google" id="ProtNLM"/>
    </source>
</evidence>